<evidence type="ECO:0000313" key="2">
    <source>
        <dbReference type="Proteomes" id="UP000675881"/>
    </source>
</evidence>
<accession>A0A7R8CVD1</accession>
<gene>
    <name evidence="1" type="ORF">LSAA_9654</name>
</gene>
<protein>
    <submittedName>
        <fullName evidence="1">(salmon louse) hypothetical protein</fullName>
    </submittedName>
</protein>
<name>A0A7R8CVD1_LEPSM</name>
<sequence length="201" mass="22293">MDTSESNQTITTVHTDLVSPMTCGGTAYRIRPPSESPHINSIKVSSRQKYPVVIDEVNSSSKDCFPKVPSEPHSHHHNHQHSTTIADMDDSVSLAEESCFRLTSPDGRKEPICIVLFKWFLIVTGSIMLCIVVFIMGDVLIAWIGAETRREQTYTITDSSEPNLPSNYSFNNNVTNYSRISSFVNSTAKPSTISLDNAPDL</sequence>
<dbReference type="AlphaFoldDB" id="A0A7R8CVD1"/>
<reference evidence="1" key="1">
    <citation type="submission" date="2021-02" db="EMBL/GenBank/DDBJ databases">
        <authorList>
            <person name="Bekaert M."/>
        </authorList>
    </citation>
    <scope>NUCLEOTIDE SEQUENCE</scope>
    <source>
        <strain evidence="1">IoA-00</strain>
    </source>
</reference>
<evidence type="ECO:0000313" key="1">
    <source>
        <dbReference type="EMBL" id="CAF2943921.1"/>
    </source>
</evidence>
<dbReference type="EMBL" id="HG994584">
    <property type="protein sequence ID" value="CAF2943921.1"/>
    <property type="molecule type" value="Genomic_DNA"/>
</dbReference>
<dbReference type="Proteomes" id="UP000675881">
    <property type="component" value="Chromosome 5"/>
</dbReference>
<dbReference type="OrthoDB" id="10643179at2759"/>
<organism evidence="1 2">
    <name type="scientific">Lepeophtheirus salmonis</name>
    <name type="common">Salmon louse</name>
    <name type="synonym">Caligus salmonis</name>
    <dbReference type="NCBI Taxonomy" id="72036"/>
    <lineage>
        <taxon>Eukaryota</taxon>
        <taxon>Metazoa</taxon>
        <taxon>Ecdysozoa</taxon>
        <taxon>Arthropoda</taxon>
        <taxon>Crustacea</taxon>
        <taxon>Multicrustacea</taxon>
        <taxon>Hexanauplia</taxon>
        <taxon>Copepoda</taxon>
        <taxon>Siphonostomatoida</taxon>
        <taxon>Caligidae</taxon>
        <taxon>Lepeophtheirus</taxon>
    </lineage>
</organism>
<proteinExistence type="predicted"/>
<keyword evidence="2" id="KW-1185">Reference proteome</keyword>